<gene>
    <name evidence="2" type="ORF">DYBT9623_01548</name>
</gene>
<evidence type="ECO:0000259" key="1">
    <source>
        <dbReference type="PROSITE" id="PS50943"/>
    </source>
</evidence>
<accession>A0ABM8UMY6</accession>
<dbReference type="PROSITE" id="PS50943">
    <property type="entry name" value="HTH_CROC1"/>
    <property type="match status" value="1"/>
</dbReference>
<dbReference type="Pfam" id="PF01381">
    <property type="entry name" value="HTH_3"/>
    <property type="match status" value="1"/>
</dbReference>
<dbReference type="CDD" id="cd00093">
    <property type="entry name" value="HTH_XRE"/>
    <property type="match status" value="1"/>
</dbReference>
<dbReference type="EMBL" id="CAJRAU010000002">
    <property type="protein sequence ID" value="CAG5068816.1"/>
    <property type="molecule type" value="Genomic_DNA"/>
</dbReference>
<reference evidence="2 3" key="1">
    <citation type="submission" date="2021-04" db="EMBL/GenBank/DDBJ databases">
        <authorList>
            <person name="Rodrigo-Torres L."/>
            <person name="Arahal R. D."/>
            <person name="Lucena T."/>
        </authorList>
    </citation>
    <scope>NUCLEOTIDE SEQUENCE [LARGE SCALE GENOMIC DNA]</scope>
    <source>
        <strain evidence="2 3">CECT 9623</strain>
    </source>
</reference>
<dbReference type="SMART" id="SM00530">
    <property type="entry name" value="HTH_XRE"/>
    <property type="match status" value="1"/>
</dbReference>
<evidence type="ECO:0000313" key="3">
    <source>
        <dbReference type="Proteomes" id="UP000679725"/>
    </source>
</evidence>
<dbReference type="InterPro" id="IPR010982">
    <property type="entry name" value="Lambda_DNA-bd_dom_sf"/>
</dbReference>
<dbReference type="Proteomes" id="UP000679725">
    <property type="component" value="Unassembled WGS sequence"/>
</dbReference>
<dbReference type="RefSeq" id="WP_229254579.1">
    <property type="nucleotide sequence ID" value="NZ_CAJRAU010000002.1"/>
</dbReference>
<dbReference type="SUPFAM" id="SSF47413">
    <property type="entry name" value="lambda repressor-like DNA-binding domains"/>
    <property type="match status" value="1"/>
</dbReference>
<protein>
    <recommendedName>
        <fullName evidence="1">HTH cro/C1-type domain-containing protein</fullName>
    </recommendedName>
</protein>
<name>A0ABM8UMY6_9BACT</name>
<dbReference type="Gene3D" id="1.10.260.40">
    <property type="entry name" value="lambda repressor-like DNA-binding domains"/>
    <property type="match status" value="1"/>
</dbReference>
<comment type="caution">
    <text evidence="2">The sequence shown here is derived from an EMBL/GenBank/DDBJ whole genome shotgun (WGS) entry which is preliminary data.</text>
</comment>
<dbReference type="InterPro" id="IPR001387">
    <property type="entry name" value="Cro/C1-type_HTH"/>
</dbReference>
<sequence length="107" mass="12000">MSIQKMKEKIVGAAIIDTEWQEAAAFREANAAWLDVSFRIGLAILRTLRERKMSQKDLAGKMKCSPQYVNKIVKGSENMTLETLCKLEKILDIKLIEVLPAKAAHVA</sequence>
<evidence type="ECO:0000313" key="2">
    <source>
        <dbReference type="EMBL" id="CAG5068816.1"/>
    </source>
</evidence>
<keyword evidence="3" id="KW-1185">Reference proteome</keyword>
<feature type="domain" description="HTH cro/C1-type" evidence="1">
    <location>
        <begin position="42"/>
        <end position="98"/>
    </location>
</feature>
<organism evidence="2 3">
    <name type="scientific">Dyadobacter linearis</name>
    <dbReference type="NCBI Taxonomy" id="2823330"/>
    <lineage>
        <taxon>Bacteria</taxon>
        <taxon>Pseudomonadati</taxon>
        <taxon>Bacteroidota</taxon>
        <taxon>Cytophagia</taxon>
        <taxon>Cytophagales</taxon>
        <taxon>Spirosomataceae</taxon>
        <taxon>Dyadobacter</taxon>
    </lineage>
</organism>
<proteinExistence type="predicted"/>